<dbReference type="PANTHER" id="PTHR33332">
    <property type="entry name" value="REVERSE TRANSCRIPTASE DOMAIN-CONTAINING PROTEIN"/>
    <property type="match status" value="1"/>
</dbReference>
<keyword evidence="2" id="KW-0808">Transferase</keyword>
<keyword evidence="2" id="KW-0548">Nucleotidyltransferase</keyword>
<organism evidence="2 3">
    <name type="scientific">Limosa lapponica baueri</name>
    <dbReference type="NCBI Taxonomy" id="1758121"/>
    <lineage>
        <taxon>Eukaryota</taxon>
        <taxon>Metazoa</taxon>
        <taxon>Chordata</taxon>
        <taxon>Craniata</taxon>
        <taxon>Vertebrata</taxon>
        <taxon>Euteleostomi</taxon>
        <taxon>Archelosauria</taxon>
        <taxon>Archosauria</taxon>
        <taxon>Dinosauria</taxon>
        <taxon>Saurischia</taxon>
        <taxon>Theropoda</taxon>
        <taxon>Coelurosauria</taxon>
        <taxon>Aves</taxon>
        <taxon>Neognathae</taxon>
        <taxon>Neoaves</taxon>
        <taxon>Charadriiformes</taxon>
        <taxon>Scolopacidae</taxon>
        <taxon>Limosa</taxon>
    </lineage>
</organism>
<keyword evidence="2" id="KW-0695">RNA-directed DNA polymerase</keyword>
<sequence>MGTVENDPYTLEIMQEEMKTMHLARGVFPVSLTARCDSKSVFLSSFLQTPAHGRLLRLANPLCSFALLVKVMMAKRPGLEVVTNSNLGDKTDGTVHRGKKFQKNSSINTMTQHSPGETGCPCLGWVYWVKNWLKVQAQRVVVNGVKSSWRLVTYGVPQSSVLGPVLFNIFMNNPDKGIECTLSKFTDDSKLGGSVDQLECRKARQRDLDRLDGWAETNGMRFNKAKCQLLYLGHINSMQSWGKGG</sequence>
<dbReference type="Proteomes" id="UP000233556">
    <property type="component" value="Unassembled WGS sequence"/>
</dbReference>
<evidence type="ECO:0000313" key="3">
    <source>
        <dbReference type="Proteomes" id="UP000233556"/>
    </source>
</evidence>
<dbReference type="EMBL" id="KZ506086">
    <property type="protein sequence ID" value="PKU41702.1"/>
    <property type="molecule type" value="Genomic_DNA"/>
</dbReference>
<accession>A0A2I0U6Q9</accession>
<gene>
    <name evidence="2" type="ORF">llap_7994</name>
</gene>
<proteinExistence type="predicted"/>
<keyword evidence="3" id="KW-1185">Reference proteome</keyword>
<reference evidence="3" key="2">
    <citation type="submission" date="2017-12" db="EMBL/GenBank/DDBJ databases">
        <title>Genome sequence of the Bar-tailed Godwit (Limosa lapponica baueri).</title>
        <authorList>
            <person name="Lima N.C.B."/>
            <person name="Parody-Merino A.M."/>
            <person name="Battley P.F."/>
            <person name="Fidler A.E."/>
            <person name="Prosdocimi F."/>
        </authorList>
    </citation>
    <scope>NUCLEOTIDE SEQUENCE [LARGE SCALE GENOMIC DNA]</scope>
</reference>
<dbReference type="GO" id="GO:0003964">
    <property type="term" value="F:RNA-directed DNA polymerase activity"/>
    <property type="evidence" value="ECO:0007669"/>
    <property type="project" value="UniProtKB-KW"/>
</dbReference>
<evidence type="ECO:0000313" key="2">
    <source>
        <dbReference type="EMBL" id="PKU41702.1"/>
    </source>
</evidence>
<dbReference type="Pfam" id="PF00078">
    <property type="entry name" value="RVT_1"/>
    <property type="match status" value="1"/>
</dbReference>
<feature type="domain" description="Reverse transcriptase" evidence="1">
    <location>
        <begin position="122"/>
        <end position="233"/>
    </location>
</feature>
<reference evidence="3" key="1">
    <citation type="submission" date="2017-11" db="EMBL/GenBank/DDBJ databases">
        <authorList>
            <person name="Lima N.C."/>
            <person name="Parody-Merino A.M."/>
            <person name="Battley P.F."/>
            <person name="Fidler A.E."/>
            <person name="Prosdocimi F."/>
        </authorList>
    </citation>
    <scope>NUCLEOTIDE SEQUENCE [LARGE SCALE GENOMIC DNA]</scope>
</reference>
<name>A0A2I0U6Q9_LIMLA</name>
<dbReference type="OrthoDB" id="10014409at2759"/>
<dbReference type="AlphaFoldDB" id="A0A2I0U6Q9"/>
<dbReference type="InterPro" id="IPR000477">
    <property type="entry name" value="RT_dom"/>
</dbReference>
<evidence type="ECO:0000259" key="1">
    <source>
        <dbReference type="Pfam" id="PF00078"/>
    </source>
</evidence>
<protein>
    <submittedName>
        <fullName evidence="2">Rna-directed dna polymerase from mobile element jockey-like</fullName>
    </submittedName>
</protein>